<dbReference type="GeneID" id="111433548"/>
<gene>
    <name evidence="3" type="primary">LOC111433548</name>
</gene>
<dbReference type="PANTHER" id="PTHR34049:SF1">
    <property type="entry name" value="F-BOX PROTEIN SKIP27"/>
    <property type="match status" value="1"/>
</dbReference>
<dbReference type="InterPro" id="IPR045286">
    <property type="entry name" value="FBS1-like"/>
</dbReference>
<dbReference type="InterPro" id="IPR001810">
    <property type="entry name" value="F-box_dom"/>
</dbReference>
<evidence type="ECO:0000313" key="2">
    <source>
        <dbReference type="Proteomes" id="UP000504609"/>
    </source>
</evidence>
<protein>
    <submittedName>
        <fullName evidence="3">F-box protein SKIP27-like</fullName>
    </submittedName>
</protein>
<name>A0A6J1EHW4_CUCMO</name>
<reference evidence="3" key="1">
    <citation type="submission" date="2025-08" db="UniProtKB">
        <authorList>
            <consortium name="RefSeq"/>
        </authorList>
    </citation>
    <scope>IDENTIFICATION</scope>
    <source>
        <tissue evidence="3">Young leaves</tissue>
    </source>
</reference>
<evidence type="ECO:0000259" key="1">
    <source>
        <dbReference type="PROSITE" id="PS50181"/>
    </source>
</evidence>
<keyword evidence="2" id="KW-1185">Reference proteome</keyword>
<accession>A0A6J1EHW4</accession>
<feature type="domain" description="F-box" evidence="1">
    <location>
        <begin position="73"/>
        <end position="123"/>
    </location>
</feature>
<dbReference type="RefSeq" id="XP_022926383.1">
    <property type="nucleotide sequence ID" value="XM_023070615.1"/>
</dbReference>
<dbReference type="PANTHER" id="PTHR34049">
    <property type="entry name" value="F-BOX PROTEIN SKIP27"/>
    <property type="match status" value="1"/>
</dbReference>
<dbReference type="PROSITE" id="PS50181">
    <property type="entry name" value="FBOX"/>
    <property type="match status" value="1"/>
</dbReference>
<dbReference type="KEGG" id="cmos:111433548"/>
<dbReference type="Proteomes" id="UP000504609">
    <property type="component" value="Unplaced"/>
</dbReference>
<sequence>MALGKKSGCLKSKSVVSAADNGLDFGIVRYTRGLGRKRIVISCNEDDSSIYLTPKASSKRPCSAVRTTVDTDKSLLETLPQEILIRILCGVDHDDLKQLIRISKTISEATLIAKEWHFAYSTPSKVRAFRSAFEFDNSSDLDEIEAPNAPTTKRFRSLNRKKLADISVALFA</sequence>
<organism evidence="2 3">
    <name type="scientific">Cucurbita moschata</name>
    <name type="common">Winter crookneck squash</name>
    <name type="synonym">Cucurbita pepo var. moschata</name>
    <dbReference type="NCBI Taxonomy" id="3662"/>
    <lineage>
        <taxon>Eukaryota</taxon>
        <taxon>Viridiplantae</taxon>
        <taxon>Streptophyta</taxon>
        <taxon>Embryophyta</taxon>
        <taxon>Tracheophyta</taxon>
        <taxon>Spermatophyta</taxon>
        <taxon>Magnoliopsida</taxon>
        <taxon>eudicotyledons</taxon>
        <taxon>Gunneridae</taxon>
        <taxon>Pentapetalae</taxon>
        <taxon>rosids</taxon>
        <taxon>fabids</taxon>
        <taxon>Cucurbitales</taxon>
        <taxon>Cucurbitaceae</taxon>
        <taxon>Cucurbiteae</taxon>
        <taxon>Cucurbita</taxon>
    </lineage>
</organism>
<dbReference type="AlphaFoldDB" id="A0A6J1EHW4"/>
<evidence type="ECO:0000313" key="3">
    <source>
        <dbReference type="RefSeq" id="XP_022926383.1"/>
    </source>
</evidence>
<proteinExistence type="predicted"/>